<accession>G5A9L1</accession>
<name>G5A9L1_PHYSP</name>
<keyword evidence="1" id="KW-0472">Membrane</keyword>
<reference evidence="2 3" key="1">
    <citation type="journal article" date="2006" name="Science">
        <title>Phytophthora genome sequences uncover evolutionary origins and mechanisms of pathogenesis.</title>
        <authorList>
            <person name="Tyler B.M."/>
            <person name="Tripathy S."/>
            <person name="Zhang X."/>
            <person name="Dehal P."/>
            <person name="Jiang R.H."/>
            <person name="Aerts A."/>
            <person name="Arredondo F.D."/>
            <person name="Baxter L."/>
            <person name="Bensasson D."/>
            <person name="Beynon J.L."/>
            <person name="Chapman J."/>
            <person name="Damasceno C.M."/>
            <person name="Dorrance A.E."/>
            <person name="Dou D."/>
            <person name="Dickerman A.W."/>
            <person name="Dubchak I.L."/>
            <person name="Garbelotto M."/>
            <person name="Gijzen M."/>
            <person name="Gordon S.G."/>
            <person name="Govers F."/>
            <person name="Grunwald N.J."/>
            <person name="Huang W."/>
            <person name="Ivors K.L."/>
            <person name="Jones R.W."/>
            <person name="Kamoun S."/>
            <person name="Krampis K."/>
            <person name="Lamour K.H."/>
            <person name="Lee M.K."/>
            <person name="McDonald W.H."/>
            <person name="Medina M."/>
            <person name="Meijer H.J."/>
            <person name="Nordberg E.K."/>
            <person name="Maclean D.J."/>
            <person name="Ospina-Giraldo M.D."/>
            <person name="Morris P.F."/>
            <person name="Phuntumart V."/>
            <person name="Putnam N.H."/>
            <person name="Rash S."/>
            <person name="Rose J.K."/>
            <person name="Sakihama Y."/>
            <person name="Salamov A.A."/>
            <person name="Savidor A."/>
            <person name="Scheuring C.F."/>
            <person name="Smith B.M."/>
            <person name="Sobral B.W."/>
            <person name="Terry A."/>
            <person name="Torto-Alalibo T.A."/>
            <person name="Win J."/>
            <person name="Xu Z."/>
            <person name="Zhang H."/>
            <person name="Grigoriev I.V."/>
            <person name="Rokhsar D.S."/>
            <person name="Boore J.L."/>
        </authorList>
    </citation>
    <scope>NUCLEOTIDE SEQUENCE [LARGE SCALE GENOMIC DNA]</scope>
    <source>
        <strain evidence="2 3">P6497</strain>
    </source>
</reference>
<feature type="transmembrane region" description="Helical" evidence="1">
    <location>
        <begin position="67"/>
        <end position="88"/>
    </location>
</feature>
<keyword evidence="1" id="KW-1133">Transmembrane helix</keyword>
<evidence type="ECO:0000313" key="2">
    <source>
        <dbReference type="EMBL" id="EGZ07291.1"/>
    </source>
</evidence>
<feature type="transmembrane region" description="Helical" evidence="1">
    <location>
        <begin position="23"/>
        <end position="47"/>
    </location>
</feature>
<organism evidence="2 3">
    <name type="scientific">Phytophthora sojae (strain P6497)</name>
    <name type="common">Soybean stem and root rot agent</name>
    <name type="synonym">Phytophthora megasperma f. sp. glycines</name>
    <dbReference type="NCBI Taxonomy" id="1094619"/>
    <lineage>
        <taxon>Eukaryota</taxon>
        <taxon>Sar</taxon>
        <taxon>Stramenopiles</taxon>
        <taxon>Oomycota</taxon>
        <taxon>Peronosporomycetes</taxon>
        <taxon>Peronosporales</taxon>
        <taxon>Peronosporaceae</taxon>
        <taxon>Phytophthora</taxon>
    </lineage>
</organism>
<feature type="transmembrane region" description="Helical" evidence="1">
    <location>
        <begin position="125"/>
        <end position="145"/>
    </location>
</feature>
<dbReference type="KEGG" id="psoj:PHYSODRAFT_262759"/>
<protein>
    <submittedName>
        <fullName evidence="2">Uncharacterized protein</fullName>
    </submittedName>
</protein>
<dbReference type="AlphaFoldDB" id="G5A9L1"/>
<dbReference type="GeneID" id="20639423"/>
<evidence type="ECO:0000313" key="3">
    <source>
        <dbReference type="Proteomes" id="UP000002640"/>
    </source>
</evidence>
<dbReference type="Proteomes" id="UP000002640">
    <property type="component" value="Unassembled WGS sequence"/>
</dbReference>
<keyword evidence="1" id="KW-0812">Transmembrane</keyword>
<dbReference type="EMBL" id="JH159162">
    <property type="protein sequence ID" value="EGZ07291.1"/>
    <property type="molecule type" value="Genomic_DNA"/>
</dbReference>
<dbReference type="InParanoid" id="G5A9L1"/>
<keyword evidence="3" id="KW-1185">Reference proteome</keyword>
<dbReference type="RefSeq" id="XP_009536857.1">
    <property type="nucleotide sequence ID" value="XM_009538562.1"/>
</dbReference>
<feature type="transmembrane region" description="Helical" evidence="1">
    <location>
        <begin position="157"/>
        <end position="178"/>
    </location>
</feature>
<evidence type="ECO:0000256" key="1">
    <source>
        <dbReference type="SAM" id="Phobius"/>
    </source>
</evidence>
<feature type="transmembrane region" description="Helical" evidence="1">
    <location>
        <begin position="100"/>
        <end position="119"/>
    </location>
</feature>
<gene>
    <name evidence="2" type="ORF">PHYSODRAFT_262759</name>
</gene>
<sequence>MIKDNYSTDRVLELAQYTREKSWVHIAMVLLITPLPCLTITVLSDVLPLDEPSEGLKANKMFQVQQFYSYVVMSFLCAQQFRTSVRALPYPNRNVIRDTAIVAAPMAAVLYGFASWFGFPTPFSIVIAMPVWVVIITVAMAIEWLRPIQQNPGTGTMVINTIKVWLCEVLLVVTYPPYYYVFTTLSRTGQHTSTEVLPFLLGFVNTTLEERCCL</sequence>
<proteinExistence type="predicted"/>